<dbReference type="CDD" id="cd00209">
    <property type="entry name" value="DHFR"/>
    <property type="match status" value="1"/>
</dbReference>
<dbReference type="Pfam" id="PF00186">
    <property type="entry name" value="DHFR_1"/>
    <property type="match status" value="1"/>
</dbReference>
<gene>
    <name evidence="10" type="ORF">APS56_08840</name>
</gene>
<dbReference type="GO" id="GO:0046452">
    <property type="term" value="P:dihydrofolate metabolic process"/>
    <property type="evidence" value="ECO:0007669"/>
    <property type="project" value="TreeGrafter"/>
</dbReference>
<dbReference type="EC" id="1.5.1.3" evidence="3"/>
<keyword evidence="8" id="KW-1133">Transmembrane helix</keyword>
<evidence type="ECO:0000256" key="1">
    <source>
        <dbReference type="ARBA" id="ARBA00004903"/>
    </source>
</evidence>
<accession>A0A0N7HYG9</accession>
<dbReference type="Proteomes" id="UP000057981">
    <property type="component" value="Chromosome"/>
</dbReference>
<dbReference type="PRINTS" id="PR00070">
    <property type="entry name" value="DHFR"/>
</dbReference>
<evidence type="ECO:0000256" key="8">
    <source>
        <dbReference type="SAM" id="Phobius"/>
    </source>
</evidence>
<keyword evidence="8" id="KW-0812">Transmembrane</keyword>
<evidence type="ECO:0000256" key="4">
    <source>
        <dbReference type="ARBA" id="ARBA00022563"/>
    </source>
</evidence>
<dbReference type="InterPro" id="IPR024072">
    <property type="entry name" value="DHFR-like_dom_sf"/>
</dbReference>
<dbReference type="Pfam" id="PF13239">
    <property type="entry name" value="2TM"/>
    <property type="match status" value="1"/>
</dbReference>
<evidence type="ECO:0000256" key="2">
    <source>
        <dbReference type="ARBA" id="ARBA00009539"/>
    </source>
</evidence>
<evidence type="ECO:0000256" key="3">
    <source>
        <dbReference type="ARBA" id="ARBA00012856"/>
    </source>
</evidence>
<sequence length="306" mass="35595">MFGKKKLPPQIDKDQLELIQNAQKRIKQKKRLYAHFVIFLLGAVFLILANTVLGIGQDITFFGKEWFLFAILIWSFFFIYHLFNVFITHKFMGKDWEQKQLDKLVAKQKERIDILKKNLSKEEIGQAKNEVLKEQKSKALKLNKSNLTIIVAAAKNDAIGKDNKLIWHLSDDLKRFKNLTNGHHIIMGRKTFESFPQPLPNRTHVVITRQQNYQVPNGVIVVNNLEDAIDASKNDSQPFIIGGGEIYKQAMTVANKIELTRVHNDFEADTFFPEIDPSAWEEVSNTYHEKDENHKYDFSFITYLKK</sequence>
<dbReference type="GO" id="GO:0046654">
    <property type="term" value="P:tetrahydrofolate biosynthetic process"/>
    <property type="evidence" value="ECO:0007669"/>
    <property type="project" value="UniProtKB-UniPathway"/>
</dbReference>
<dbReference type="SUPFAM" id="SSF53597">
    <property type="entry name" value="Dihydrofolate reductase-like"/>
    <property type="match status" value="1"/>
</dbReference>
<dbReference type="PROSITE" id="PS51330">
    <property type="entry name" value="DHFR_2"/>
    <property type="match status" value="1"/>
</dbReference>
<dbReference type="STRING" id="1736674.APS56_08840"/>
<dbReference type="PATRIC" id="fig|1736674.3.peg.1806"/>
<evidence type="ECO:0000313" key="10">
    <source>
        <dbReference type="EMBL" id="ALJ05222.1"/>
    </source>
</evidence>
<keyword evidence="6" id="KW-0560">Oxidoreductase</keyword>
<name>A0A0N7HYG9_9FLAO</name>
<dbReference type="GO" id="GO:0006730">
    <property type="term" value="P:one-carbon metabolic process"/>
    <property type="evidence" value="ECO:0007669"/>
    <property type="project" value="UniProtKB-KW"/>
</dbReference>
<dbReference type="PANTHER" id="PTHR48069">
    <property type="entry name" value="DIHYDROFOLATE REDUCTASE"/>
    <property type="match status" value="1"/>
</dbReference>
<dbReference type="KEGG" id="ahz:APS56_08840"/>
<proteinExistence type="inferred from homology"/>
<dbReference type="GO" id="GO:0046655">
    <property type="term" value="P:folic acid metabolic process"/>
    <property type="evidence" value="ECO:0007669"/>
    <property type="project" value="TreeGrafter"/>
</dbReference>
<comment type="pathway">
    <text evidence="1">Cofactor biosynthesis; tetrahydrofolate biosynthesis; 5,6,7,8-tetrahydrofolate from 7,8-dihydrofolate: step 1/1.</text>
</comment>
<dbReference type="EMBL" id="CP012898">
    <property type="protein sequence ID" value="ALJ05222.1"/>
    <property type="molecule type" value="Genomic_DNA"/>
</dbReference>
<keyword evidence="8" id="KW-0472">Membrane</keyword>
<comment type="function">
    <text evidence="7">Key enzyme in folate metabolism. Catalyzes an essential reaction for de novo glycine and purine synthesis, and for DNA precursor synthesis.</text>
</comment>
<evidence type="ECO:0000256" key="6">
    <source>
        <dbReference type="ARBA" id="ARBA00023002"/>
    </source>
</evidence>
<dbReference type="UniPathway" id="UPA00077">
    <property type="reaction ID" value="UER00158"/>
</dbReference>
<feature type="transmembrane region" description="Helical" evidence="8">
    <location>
        <begin position="67"/>
        <end position="87"/>
    </location>
</feature>
<dbReference type="RefSeq" id="WP_054727287.1">
    <property type="nucleotide sequence ID" value="NZ_CP012898.1"/>
</dbReference>
<feature type="domain" description="DHFR" evidence="9">
    <location>
        <begin position="146"/>
        <end position="305"/>
    </location>
</feature>
<dbReference type="OrthoDB" id="9804315at2"/>
<dbReference type="FunFam" id="3.40.430.10:FF:000001">
    <property type="entry name" value="Dihydrofolate reductase"/>
    <property type="match status" value="1"/>
</dbReference>
<dbReference type="GO" id="GO:0070401">
    <property type="term" value="F:NADP+ binding"/>
    <property type="evidence" value="ECO:0007669"/>
    <property type="project" value="UniProtKB-ARBA"/>
</dbReference>
<dbReference type="GO" id="GO:0004146">
    <property type="term" value="F:dihydrofolate reductase activity"/>
    <property type="evidence" value="ECO:0007669"/>
    <property type="project" value="UniProtKB-EC"/>
</dbReference>
<keyword evidence="4" id="KW-0554">One-carbon metabolism</keyword>
<evidence type="ECO:0000256" key="5">
    <source>
        <dbReference type="ARBA" id="ARBA00022857"/>
    </source>
</evidence>
<evidence type="ECO:0000256" key="7">
    <source>
        <dbReference type="ARBA" id="ARBA00025067"/>
    </source>
</evidence>
<evidence type="ECO:0000313" key="11">
    <source>
        <dbReference type="Proteomes" id="UP000057981"/>
    </source>
</evidence>
<dbReference type="GO" id="GO:0005829">
    <property type="term" value="C:cytosol"/>
    <property type="evidence" value="ECO:0007669"/>
    <property type="project" value="TreeGrafter"/>
</dbReference>
<protein>
    <recommendedName>
        <fullName evidence="3">dihydrofolate reductase</fullName>
        <ecNumber evidence="3">1.5.1.3</ecNumber>
    </recommendedName>
</protein>
<reference evidence="10 11" key="1">
    <citation type="submission" date="2015-10" db="EMBL/GenBank/DDBJ databases">
        <authorList>
            <person name="Gilbert D.G."/>
        </authorList>
    </citation>
    <scope>NUCLEOTIDE SEQUENCE [LARGE SCALE GENOMIC DNA]</scope>
    <source>
        <strain evidence="11">HZ-22</strain>
    </source>
</reference>
<feature type="transmembrane region" description="Helical" evidence="8">
    <location>
        <begin position="32"/>
        <end position="55"/>
    </location>
</feature>
<evidence type="ECO:0000259" key="9">
    <source>
        <dbReference type="PROSITE" id="PS51330"/>
    </source>
</evidence>
<dbReference type="InterPro" id="IPR001796">
    <property type="entry name" value="DHFR_dom"/>
</dbReference>
<dbReference type="PANTHER" id="PTHR48069:SF3">
    <property type="entry name" value="DIHYDROFOLATE REDUCTASE"/>
    <property type="match status" value="1"/>
</dbReference>
<keyword evidence="5" id="KW-0521">NADP</keyword>
<organism evidence="10 11">
    <name type="scientific">Pseudalgibacter alginicilyticus</name>
    <dbReference type="NCBI Taxonomy" id="1736674"/>
    <lineage>
        <taxon>Bacteria</taxon>
        <taxon>Pseudomonadati</taxon>
        <taxon>Bacteroidota</taxon>
        <taxon>Flavobacteriia</taxon>
        <taxon>Flavobacteriales</taxon>
        <taxon>Flavobacteriaceae</taxon>
        <taxon>Pseudalgibacter</taxon>
    </lineage>
</organism>
<comment type="similarity">
    <text evidence="2">Belongs to the dihydrofolate reductase family.</text>
</comment>
<dbReference type="InterPro" id="IPR012259">
    <property type="entry name" value="DHFR"/>
</dbReference>
<dbReference type="Gene3D" id="3.40.430.10">
    <property type="entry name" value="Dihydrofolate Reductase, subunit A"/>
    <property type="match status" value="1"/>
</dbReference>
<keyword evidence="11" id="KW-1185">Reference proteome</keyword>
<dbReference type="AlphaFoldDB" id="A0A0N7HYG9"/>
<dbReference type="InterPro" id="IPR025698">
    <property type="entry name" value="2TM_dom"/>
</dbReference>